<gene>
    <name evidence="1" type="ORF">HPB47_010449</name>
</gene>
<feature type="non-terminal residue" evidence="1">
    <location>
        <position position="166"/>
    </location>
</feature>
<accession>A0AC60NZ47</accession>
<name>A0AC60NZ47_IXOPE</name>
<proteinExistence type="predicted"/>
<dbReference type="Proteomes" id="UP000805193">
    <property type="component" value="Unassembled WGS sequence"/>
</dbReference>
<protein>
    <submittedName>
        <fullName evidence="1">Uncharacterized protein</fullName>
    </submittedName>
</protein>
<keyword evidence="2" id="KW-1185">Reference proteome</keyword>
<sequence>NKEKKKRPDIMMLILVSVFFGLKLLTETASAQKCQIVGHFAQSFDWSLIAQHTWFEMWRSPKGQTQCVTRKYIPERMQMLWTEKKSANSSILRKMTMTFMGEGDLQVLKKDASLFQQLLDTDSQTWMFLHICNHKDGVSRWIIALSTPSDRFPGGAVKRIKSILAQ</sequence>
<feature type="non-terminal residue" evidence="1">
    <location>
        <position position="1"/>
    </location>
</feature>
<organism evidence="1 2">
    <name type="scientific">Ixodes persulcatus</name>
    <name type="common">Taiga tick</name>
    <dbReference type="NCBI Taxonomy" id="34615"/>
    <lineage>
        <taxon>Eukaryota</taxon>
        <taxon>Metazoa</taxon>
        <taxon>Ecdysozoa</taxon>
        <taxon>Arthropoda</taxon>
        <taxon>Chelicerata</taxon>
        <taxon>Arachnida</taxon>
        <taxon>Acari</taxon>
        <taxon>Parasitiformes</taxon>
        <taxon>Ixodida</taxon>
        <taxon>Ixodoidea</taxon>
        <taxon>Ixodidae</taxon>
        <taxon>Ixodinae</taxon>
        <taxon>Ixodes</taxon>
    </lineage>
</organism>
<evidence type="ECO:0000313" key="2">
    <source>
        <dbReference type="Proteomes" id="UP000805193"/>
    </source>
</evidence>
<evidence type="ECO:0000313" key="1">
    <source>
        <dbReference type="EMBL" id="KAG0412438.1"/>
    </source>
</evidence>
<comment type="caution">
    <text evidence="1">The sequence shown here is derived from an EMBL/GenBank/DDBJ whole genome shotgun (WGS) entry which is preliminary data.</text>
</comment>
<reference evidence="1 2" key="1">
    <citation type="journal article" date="2020" name="Cell">
        <title>Large-Scale Comparative Analyses of Tick Genomes Elucidate Their Genetic Diversity and Vector Capacities.</title>
        <authorList>
            <consortium name="Tick Genome and Microbiome Consortium (TIGMIC)"/>
            <person name="Jia N."/>
            <person name="Wang J."/>
            <person name="Shi W."/>
            <person name="Du L."/>
            <person name="Sun Y."/>
            <person name="Zhan W."/>
            <person name="Jiang J.F."/>
            <person name="Wang Q."/>
            <person name="Zhang B."/>
            <person name="Ji P."/>
            <person name="Bell-Sakyi L."/>
            <person name="Cui X.M."/>
            <person name="Yuan T.T."/>
            <person name="Jiang B.G."/>
            <person name="Yang W.F."/>
            <person name="Lam T.T."/>
            <person name="Chang Q.C."/>
            <person name="Ding S.J."/>
            <person name="Wang X.J."/>
            <person name="Zhu J.G."/>
            <person name="Ruan X.D."/>
            <person name="Zhao L."/>
            <person name="Wei J.T."/>
            <person name="Ye R.Z."/>
            <person name="Que T.C."/>
            <person name="Du C.H."/>
            <person name="Zhou Y.H."/>
            <person name="Cheng J.X."/>
            <person name="Dai P.F."/>
            <person name="Guo W.B."/>
            <person name="Han X.H."/>
            <person name="Huang E.J."/>
            <person name="Li L.F."/>
            <person name="Wei W."/>
            <person name="Gao Y.C."/>
            <person name="Liu J.Z."/>
            <person name="Shao H.Z."/>
            <person name="Wang X."/>
            <person name="Wang C.C."/>
            <person name="Yang T.C."/>
            <person name="Huo Q.B."/>
            <person name="Li W."/>
            <person name="Chen H.Y."/>
            <person name="Chen S.E."/>
            <person name="Zhou L.G."/>
            <person name="Ni X.B."/>
            <person name="Tian J.H."/>
            <person name="Sheng Y."/>
            <person name="Liu T."/>
            <person name="Pan Y.S."/>
            <person name="Xia L.Y."/>
            <person name="Li J."/>
            <person name="Zhao F."/>
            <person name="Cao W.C."/>
        </authorList>
    </citation>
    <scope>NUCLEOTIDE SEQUENCE [LARGE SCALE GENOMIC DNA]</scope>
    <source>
        <strain evidence="1">Iper-2018</strain>
    </source>
</reference>
<dbReference type="EMBL" id="JABSTQ010011348">
    <property type="protein sequence ID" value="KAG0412438.1"/>
    <property type="molecule type" value="Genomic_DNA"/>
</dbReference>